<dbReference type="PATRIC" id="fig|36861.3.peg.627"/>
<protein>
    <submittedName>
        <fullName evidence="3">Uncharacterized protein</fullName>
    </submittedName>
</protein>
<evidence type="ECO:0000313" key="4">
    <source>
        <dbReference type="Proteomes" id="UP000064243"/>
    </source>
</evidence>
<feature type="compositionally biased region" description="Basic and acidic residues" evidence="1">
    <location>
        <begin position="129"/>
        <end position="141"/>
    </location>
</feature>
<evidence type="ECO:0000256" key="2">
    <source>
        <dbReference type="SAM" id="SignalP"/>
    </source>
</evidence>
<name>A0A106BQT6_THIDE</name>
<evidence type="ECO:0000313" key="3">
    <source>
        <dbReference type="EMBL" id="KVW96942.1"/>
    </source>
</evidence>
<feature type="region of interest" description="Disordered" evidence="1">
    <location>
        <begin position="105"/>
        <end position="141"/>
    </location>
</feature>
<reference evidence="3 4" key="1">
    <citation type="journal article" date="2015" name="Appl. Environ. Microbiol.">
        <title>Aerobic and Anaerobic Thiosulfate Oxidation by a Cold-Adapted, Subglacial Chemoautotroph.</title>
        <authorList>
            <person name="Harrold Z.R."/>
            <person name="Skidmore M.L."/>
            <person name="Hamilton T.L."/>
            <person name="Desch L."/>
            <person name="Amada K."/>
            <person name="van Gelder W."/>
            <person name="Glover K."/>
            <person name="Roden E.E."/>
            <person name="Boyd E.S."/>
        </authorList>
    </citation>
    <scope>NUCLEOTIDE SEQUENCE [LARGE SCALE GENOMIC DNA]</scope>
    <source>
        <strain evidence="3 4">RG</strain>
    </source>
</reference>
<feature type="signal peptide" evidence="2">
    <location>
        <begin position="1"/>
        <end position="20"/>
    </location>
</feature>
<gene>
    <name evidence="3" type="ORF">ABW22_05835</name>
</gene>
<dbReference type="AlphaFoldDB" id="A0A106BQT6"/>
<dbReference type="RefSeq" id="WP_059753124.1">
    <property type="nucleotide sequence ID" value="NZ_LDUG01000018.1"/>
</dbReference>
<sequence>MKRLLFFAAALAVATVPALAADVGVSISIGQPGFYGQIDIGGYPPPQIIYREPRVIQRVSVNRPPIYLNVPPGHAKNWRKHCGKYNACGERVYFVQNSWYDRQYVPQYQKQHRDRRDDRRDNHRGKKNDRHDNDHGQGRGH</sequence>
<organism evidence="3 4">
    <name type="scientific">Thiobacillus denitrificans</name>
    <dbReference type="NCBI Taxonomy" id="36861"/>
    <lineage>
        <taxon>Bacteria</taxon>
        <taxon>Pseudomonadati</taxon>
        <taxon>Pseudomonadota</taxon>
        <taxon>Betaproteobacteria</taxon>
        <taxon>Nitrosomonadales</taxon>
        <taxon>Thiobacillaceae</taxon>
        <taxon>Thiobacillus</taxon>
    </lineage>
</organism>
<dbReference type="OrthoDB" id="8536851at2"/>
<feature type="chain" id="PRO_5007125718" evidence="2">
    <location>
        <begin position="21"/>
        <end position="141"/>
    </location>
</feature>
<keyword evidence="2" id="KW-0732">Signal</keyword>
<dbReference type="Proteomes" id="UP000064243">
    <property type="component" value="Unassembled WGS sequence"/>
</dbReference>
<comment type="caution">
    <text evidence="3">The sequence shown here is derived from an EMBL/GenBank/DDBJ whole genome shotgun (WGS) entry which is preliminary data.</text>
</comment>
<evidence type="ECO:0000256" key="1">
    <source>
        <dbReference type="SAM" id="MobiDB-lite"/>
    </source>
</evidence>
<dbReference type="EMBL" id="LDUG01000018">
    <property type="protein sequence ID" value="KVW96942.1"/>
    <property type="molecule type" value="Genomic_DNA"/>
</dbReference>
<accession>A0A106BQT6</accession>
<proteinExistence type="predicted"/>
<keyword evidence="4" id="KW-1185">Reference proteome</keyword>